<dbReference type="InterPro" id="IPR058163">
    <property type="entry name" value="LysR-type_TF_proteobact-type"/>
</dbReference>
<dbReference type="InterPro" id="IPR036390">
    <property type="entry name" value="WH_DNA-bd_sf"/>
</dbReference>
<gene>
    <name evidence="6" type="ORF">P0Y65_11580</name>
</gene>
<sequence length="297" mass="32354">MSNLPPLTAVRAFEAVARHLSFTRAAEELGMTQAAVSYQIKVLEERVGAPLFLRKPRQILLSETGARLAPQVSQAFDMMRVAFADMRGQVDNLLSITSVPTFASQWLAQNLGLFNVAHPEIAVRLDSSSALADLANDDFDLGIRTLPGPQGKGLVHHLLVEADFTPLLSPALAASVGGITRPEDLLKLPMLDPEDEWLGQWFAAAGVPGYSIEGRPLSMMGLQSLLATAAMAGRGVSMLTPAFFRDEIASGRLIQPFDLLAPAGRGYYLVYPESRRNSPKIRAFRDWIIEASKSLRD</sequence>
<dbReference type="GO" id="GO:0043565">
    <property type="term" value="F:sequence-specific DNA binding"/>
    <property type="evidence" value="ECO:0007669"/>
    <property type="project" value="TreeGrafter"/>
</dbReference>
<protein>
    <submittedName>
        <fullName evidence="6">LysR substrate-binding domain-containing protein</fullName>
    </submittedName>
</protein>
<evidence type="ECO:0000256" key="4">
    <source>
        <dbReference type="ARBA" id="ARBA00023163"/>
    </source>
</evidence>
<dbReference type="PRINTS" id="PR00039">
    <property type="entry name" value="HTHLYSR"/>
</dbReference>
<dbReference type="SUPFAM" id="SSF53850">
    <property type="entry name" value="Periplasmic binding protein-like II"/>
    <property type="match status" value="1"/>
</dbReference>
<dbReference type="CDD" id="cd08432">
    <property type="entry name" value="PBP2_GcdR_TrpI_HvrB_AmpR_like"/>
    <property type="match status" value="1"/>
</dbReference>
<dbReference type="InterPro" id="IPR005119">
    <property type="entry name" value="LysR_subst-bd"/>
</dbReference>
<dbReference type="EMBL" id="CP119312">
    <property type="protein sequence ID" value="WEK02851.1"/>
    <property type="molecule type" value="Genomic_DNA"/>
</dbReference>
<dbReference type="Pfam" id="PF03466">
    <property type="entry name" value="LysR_substrate"/>
    <property type="match status" value="1"/>
</dbReference>
<reference evidence="6" key="1">
    <citation type="submission" date="2023-03" db="EMBL/GenBank/DDBJ databases">
        <title>Andean soil-derived lignocellulolytic bacterial consortium as a source of novel taxa and putative plastic-active enzymes.</title>
        <authorList>
            <person name="Diaz-Garcia L."/>
            <person name="Chuvochina M."/>
            <person name="Feuerriegel G."/>
            <person name="Bunk B."/>
            <person name="Sproer C."/>
            <person name="Streit W.R."/>
            <person name="Rodriguez L.M."/>
            <person name="Overmann J."/>
            <person name="Jimenez D.J."/>
        </authorList>
    </citation>
    <scope>NUCLEOTIDE SEQUENCE</scope>
    <source>
        <strain evidence="6">MAG 4196</strain>
    </source>
</reference>
<keyword evidence="2" id="KW-0805">Transcription regulation</keyword>
<dbReference type="InterPro" id="IPR036388">
    <property type="entry name" value="WH-like_DNA-bd_sf"/>
</dbReference>
<dbReference type="FunFam" id="1.10.10.10:FF:000001">
    <property type="entry name" value="LysR family transcriptional regulator"/>
    <property type="match status" value="1"/>
</dbReference>
<dbReference type="PANTHER" id="PTHR30537:SF74">
    <property type="entry name" value="HTH-TYPE TRANSCRIPTIONAL REGULATOR TRPI"/>
    <property type="match status" value="1"/>
</dbReference>
<keyword evidence="4" id="KW-0804">Transcription</keyword>
<organism evidence="6 7">
    <name type="scientific">Candidatus Devosia phytovorans</name>
    <dbReference type="NCBI Taxonomy" id="3121372"/>
    <lineage>
        <taxon>Bacteria</taxon>
        <taxon>Pseudomonadati</taxon>
        <taxon>Pseudomonadota</taxon>
        <taxon>Alphaproteobacteria</taxon>
        <taxon>Hyphomicrobiales</taxon>
        <taxon>Devosiaceae</taxon>
        <taxon>Devosia</taxon>
    </lineage>
</organism>
<dbReference type="InterPro" id="IPR000847">
    <property type="entry name" value="LysR_HTH_N"/>
</dbReference>
<dbReference type="Gene3D" id="1.10.10.10">
    <property type="entry name" value="Winged helix-like DNA-binding domain superfamily/Winged helix DNA-binding domain"/>
    <property type="match status" value="1"/>
</dbReference>
<evidence type="ECO:0000259" key="5">
    <source>
        <dbReference type="PROSITE" id="PS50931"/>
    </source>
</evidence>
<dbReference type="AlphaFoldDB" id="A0AAJ5VRG8"/>
<dbReference type="SUPFAM" id="SSF46785">
    <property type="entry name" value="Winged helix' DNA-binding domain"/>
    <property type="match status" value="1"/>
</dbReference>
<evidence type="ECO:0000313" key="7">
    <source>
        <dbReference type="Proteomes" id="UP001217476"/>
    </source>
</evidence>
<dbReference type="PROSITE" id="PS50931">
    <property type="entry name" value="HTH_LYSR"/>
    <property type="match status" value="1"/>
</dbReference>
<name>A0AAJ5VRG8_9HYPH</name>
<evidence type="ECO:0000256" key="1">
    <source>
        <dbReference type="ARBA" id="ARBA00009437"/>
    </source>
</evidence>
<accession>A0AAJ5VRG8</accession>
<proteinExistence type="inferred from homology"/>
<comment type="similarity">
    <text evidence="1">Belongs to the LysR transcriptional regulatory family.</text>
</comment>
<evidence type="ECO:0000313" key="6">
    <source>
        <dbReference type="EMBL" id="WEK02851.1"/>
    </source>
</evidence>
<evidence type="ECO:0000256" key="2">
    <source>
        <dbReference type="ARBA" id="ARBA00023015"/>
    </source>
</evidence>
<keyword evidence="3" id="KW-0238">DNA-binding</keyword>
<dbReference type="PANTHER" id="PTHR30537">
    <property type="entry name" value="HTH-TYPE TRANSCRIPTIONAL REGULATOR"/>
    <property type="match status" value="1"/>
</dbReference>
<dbReference type="Pfam" id="PF00126">
    <property type="entry name" value="HTH_1"/>
    <property type="match status" value="1"/>
</dbReference>
<feature type="domain" description="HTH lysR-type" evidence="5">
    <location>
        <begin position="5"/>
        <end position="62"/>
    </location>
</feature>
<dbReference type="GO" id="GO:0006351">
    <property type="term" value="P:DNA-templated transcription"/>
    <property type="evidence" value="ECO:0007669"/>
    <property type="project" value="TreeGrafter"/>
</dbReference>
<dbReference type="Proteomes" id="UP001217476">
    <property type="component" value="Chromosome"/>
</dbReference>
<dbReference type="GO" id="GO:0003700">
    <property type="term" value="F:DNA-binding transcription factor activity"/>
    <property type="evidence" value="ECO:0007669"/>
    <property type="project" value="InterPro"/>
</dbReference>
<evidence type="ECO:0000256" key="3">
    <source>
        <dbReference type="ARBA" id="ARBA00023125"/>
    </source>
</evidence>
<dbReference type="Gene3D" id="3.40.190.10">
    <property type="entry name" value="Periplasmic binding protein-like II"/>
    <property type="match status" value="2"/>
</dbReference>